<dbReference type="PANTHER" id="PTHR13723:SF147">
    <property type="entry name" value="ADAMTS-LIKE PROTEIN 2"/>
    <property type="match status" value="1"/>
</dbReference>
<sequence>MIAPGFDSSVYDELCEAAELTRPVERKLCKNKGCGPQWEVSEWSECSARCGTRGMMRREVRCSVEPRLCDEYIKPSNKKECMGPPCDRRWTASDWGPVSAALNLLMYPVELQN</sequence>
<gene>
    <name evidence="3" type="ORF">scyTo_0020571</name>
</gene>
<dbReference type="AlphaFoldDB" id="A0A401PWG9"/>
<dbReference type="PROSITE" id="PS50092">
    <property type="entry name" value="TSP1"/>
    <property type="match status" value="1"/>
</dbReference>
<keyword evidence="2" id="KW-0964">Secreted</keyword>
<comment type="subcellular location">
    <subcellularLocation>
        <location evidence="1">Secreted</location>
    </subcellularLocation>
</comment>
<reference evidence="3 4" key="1">
    <citation type="journal article" date="2018" name="Nat. Ecol. Evol.">
        <title>Shark genomes provide insights into elasmobranch evolution and the origin of vertebrates.</title>
        <authorList>
            <person name="Hara Y"/>
            <person name="Yamaguchi K"/>
            <person name="Onimaru K"/>
            <person name="Kadota M"/>
            <person name="Koyanagi M"/>
            <person name="Keeley SD"/>
            <person name="Tatsumi K"/>
            <person name="Tanaka K"/>
            <person name="Motone F"/>
            <person name="Kageyama Y"/>
            <person name="Nozu R"/>
            <person name="Adachi N"/>
            <person name="Nishimura O"/>
            <person name="Nakagawa R"/>
            <person name="Tanegashima C"/>
            <person name="Kiyatake I"/>
            <person name="Matsumoto R"/>
            <person name="Murakumo K"/>
            <person name="Nishida K"/>
            <person name="Terakita A"/>
            <person name="Kuratani S"/>
            <person name="Sato K"/>
            <person name="Hyodo S Kuraku.S."/>
        </authorList>
    </citation>
    <scope>NUCLEOTIDE SEQUENCE [LARGE SCALE GENOMIC DNA]</scope>
</reference>
<dbReference type="InterPro" id="IPR000884">
    <property type="entry name" value="TSP1_rpt"/>
</dbReference>
<dbReference type="InterPro" id="IPR036383">
    <property type="entry name" value="TSP1_rpt_sf"/>
</dbReference>
<dbReference type="EMBL" id="BFAA01016809">
    <property type="protein sequence ID" value="GCB77403.1"/>
    <property type="molecule type" value="Genomic_DNA"/>
</dbReference>
<dbReference type="SUPFAM" id="SSF82895">
    <property type="entry name" value="TSP-1 type 1 repeat"/>
    <property type="match status" value="1"/>
</dbReference>
<dbReference type="Proteomes" id="UP000288216">
    <property type="component" value="Unassembled WGS sequence"/>
</dbReference>
<evidence type="ECO:0000256" key="1">
    <source>
        <dbReference type="ARBA" id="ARBA00004613"/>
    </source>
</evidence>
<keyword evidence="4" id="KW-1185">Reference proteome</keyword>
<evidence type="ECO:0000313" key="4">
    <source>
        <dbReference type="Proteomes" id="UP000288216"/>
    </source>
</evidence>
<organism evidence="3 4">
    <name type="scientific">Scyliorhinus torazame</name>
    <name type="common">Cloudy catshark</name>
    <name type="synonym">Catulus torazame</name>
    <dbReference type="NCBI Taxonomy" id="75743"/>
    <lineage>
        <taxon>Eukaryota</taxon>
        <taxon>Metazoa</taxon>
        <taxon>Chordata</taxon>
        <taxon>Craniata</taxon>
        <taxon>Vertebrata</taxon>
        <taxon>Chondrichthyes</taxon>
        <taxon>Elasmobranchii</taxon>
        <taxon>Galeomorphii</taxon>
        <taxon>Galeoidea</taxon>
        <taxon>Carcharhiniformes</taxon>
        <taxon>Scyliorhinidae</taxon>
        <taxon>Scyliorhinus</taxon>
    </lineage>
</organism>
<dbReference type="Pfam" id="PF19030">
    <property type="entry name" value="TSP1_ADAMTS"/>
    <property type="match status" value="1"/>
</dbReference>
<accession>A0A401PWG9</accession>
<evidence type="ECO:0000256" key="2">
    <source>
        <dbReference type="ARBA" id="ARBA00022525"/>
    </source>
</evidence>
<dbReference type="GO" id="GO:0031012">
    <property type="term" value="C:extracellular matrix"/>
    <property type="evidence" value="ECO:0007669"/>
    <property type="project" value="TreeGrafter"/>
</dbReference>
<dbReference type="PANTHER" id="PTHR13723">
    <property type="entry name" value="ADAMTS A DISINTEGRIN AND METALLOPROTEASE WITH THROMBOSPONDIN MOTIFS PROTEASE"/>
    <property type="match status" value="1"/>
</dbReference>
<dbReference type="OrthoDB" id="5781878at2759"/>
<evidence type="ECO:0000313" key="3">
    <source>
        <dbReference type="EMBL" id="GCB77403.1"/>
    </source>
</evidence>
<protein>
    <submittedName>
        <fullName evidence="3">Uncharacterized protein</fullName>
    </submittedName>
</protein>
<dbReference type="GO" id="GO:0005576">
    <property type="term" value="C:extracellular region"/>
    <property type="evidence" value="ECO:0007669"/>
    <property type="project" value="UniProtKB-SubCell"/>
</dbReference>
<comment type="caution">
    <text evidence="3">The sequence shown here is derived from an EMBL/GenBank/DDBJ whole genome shotgun (WGS) entry which is preliminary data.</text>
</comment>
<dbReference type="Gene3D" id="2.20.100.10">
    <property type="entry name" value="Thrombospondin type-1 (TSP1) repeat"/>
    <property type="match status" value="1"/>
</dbReference>
<dbReference type="STRING" id="75743.A0A401PWG9"/>
<proteinExistence type="predicted"/>
<name>A0A401PWG9_SCYTO</name>
<dbReference type="InterPro" id="IPR050439">
    <property type="entry name" value="ADAMTS_ADAMTS-like"/>
</dbReference>